<sequence>MTLEVLALNPPTRPSSGFMFSNILYTGEKQTPSAGTTSDAGTPTAVPPGRSGRASARIHKAALIGGILAGLIATGALLVVLLRRRRQIRRRARRSQFSDTNSANWTSYAMNIRARTLPHDATLDGTSAAVSPREQHGRDPTPFDAFIASQSKAPDEAKKSNPQEGSMKAPPKVYKGENAYGQPVQGTSALRVASRDRSIARCNGNCVDSIHGLGVEHSPALYANSSARRERISASAVWLYYLDSSFGDAELVLSYLERIILQTYVRSLHSLPYEGCVRKVQIADGLNADLAMALTIRAVPWGMGTHISASAQVFTFTSIEFSRASASSTANTSTAAPASTAGSILDKTPIPEPPPAPGQGTSSHSNIAAVIGGALGGAAALAGILVLIIALKRRRSGRSATRSPTDTAAPSDWIQYATHVRNAILPSSGAHGLPFIPVSTRDLDETAAVSDRGAVSPQTLPRGTPDPDVSTQHNDWGQLIWNEEKRRSQSETTGHESSSGSGAHYASGLRMAPTTSSAGPVVRWEEPPPQYTT</sequence>
<proteinExistence type="predicted"/>
<evidence type="ECO:0000256" key="1">
    <source>
        <dbReference type="SAM" id="MobiDB-lite"/>
    </source>
</evidence>
<feature type="region of interest" description="Disordered" evidence="1">
    <location>
        <begin position="29"/>
        <end position="53"/>
    </location>
</feature>
<feature type="region of interest" description="Disordered" evidence="1">
    <location>
        <begin position="447"/>
        <end position="533"/>
    </location>
</feature>
<evidence type="ECO:0000313" key="4">
    <source>
        <dbReference type="Proteomes" id="UP000006514"/>
    </source>
</evidence>
<feature type="compositionally biased region" description="Low complexity" evidence="1">
    <location>
        <begin position="490"/>
        <end position="508"/>
    </location>
</feature>
<feature type="compositionally biased region" description="Low complexity" evidence="1">
    <location>
        <begin position="332"/>
        <end position="343"/>
    </location>
</feature>
<reference evidence="4" key="1">
    <citation type="journal article" date="2012" name="Science">
        <title>The Paleozoic origin of enzymatic lignin decomposition reconstructed from 31 fungal genomes.</title>
        <authorList>
            <person name="Floudas D."/>
            <person name="Binder M."/>
            <person name="Riley R."/>
            <person name="Barry K."/>
            <person name="Blanchette R.A."/>
            <person name="Henrissat B."/>
            <person name="Martinez A.T."/>
            <person name="Otillar R."/>
            <person name="Spatafora J.W."/>
            <person name="Yadav J.S."/>
            <person name="Aerts A."/>
            <person name="Benoit I."/>
            <person name="Boyd A."/>
            <person name="Carlson A."/>
            <person name="Copeland A."/>
            <person name="Coutinho P.M."/>
            <person name="de Vries R.P."/>
            <person name="Ferreira P."/>
            <person name="Findley K."/>
            <person name="Foster B."/>
            <person name="Gaskell J."/>
            <person name="Glotzer D."/>
            <person name="Gorecki P."/>
            <person name="Heitman J."/>
            <person name="Hesse C."/>
            <person name="Hori C."/>
            <person name="Igarashi K."/>
            <person name="Jurgens J.A."/>
            <person name="Kallen N."/>
            <person name="Kersten P."/>
            <person name="Kohler A."/>
            <person name="Kuees U."/>
            <person name="Kumar T.K.A."/>
            <person name="Kuo A."/>
            <person name="LaButti K."/>
            <person name="Larrondo L.F."/>
            <person name="Lindquist E."/>
            <person name="Ling A."/>
            <person name="Lombard V."/>
            <person name="Lucas S."/>
            <person name="Lundell T."/>
            <person name="Martin R."/>
            <person name="McLaughlin D.J."/>
            <person name="Morgenstern I."/>
            <person name="Morin E."/>
            <person name="Murat C."/>
            <person name="Nagy L.G."/>
            <person name="Nolan M."/>
            <person name="Ohm R.A."/>
            <person name="Patyshakuliyeva A."/>
            <person name="Rokas A."/>
            <person name="Ruiz-Duenas F.J."/>
            <person name="Sabat G."/>
            <person name="Salamov A."/>
            <person name="Samejima M."/>
            <person name="Schmutz J."/>
            <person name="Slot J.C."/>
            <person name="St John F."/>
            <person name="Stenlid J."/>
            <person name="Sun H."/>
            <person name="Sun S."/>
            <person name="Syed K."/>
            <person name="Tsang A."/>
            <person name="Wiebenga A."/>
            <person name="Young D."/>
            <person name="Pisabarro A."/>
            <person name="Eastwood D.C."/>
            <person name="Martin F."/>
            <person name="Cullen D."/>
            <person name="Grigoriev I.V."/>
            <person name="Hibbett D.S."/>
        </authorList>
    </citation>
    <scope>NUCLEOTIDE SEQUENCE [LARGE SCALE GENOMIC DNA]</scope>
    <source>
        <strain evidence="4">TFB10046</strain>
    </source>
</reference>
<feature type="compositionally biased region" description="Polar residues" evidence="1">
    <location>
        <begin position="29"/>
        <end position="41"/>
    </location>
</feature>
<protein>
    <submittedName>
        <fullName evidence="3">Uncharacterized protein</fullName>
    </submittedName>
</protein>
<feature type="transmembrane region" description="Helical" evidence="2">
    <location>
        <begin position="61"/>
        <end position="82"/>
    </location>
</feature>
<feature type="region of interest" description="Disordered" evidence="1">
    <location>
        <begin position="123"/>
        <end position="180"/>
    </location>
</feature>
<dbReference type="InParanoid" id="J0WTS3"/>
<dbReference type="KEGG" id="adl:AURDEDRAFT_129717"/>
<evidence type="ECO:0000256" key="2">
    <source>
        <dbReference type="SAM" id="Phobius"/>
    </source>
</evidence>
<dbReference type="EMBL" id="JH687849">
    <property type="protein sequence ID" value="EJD36980.1"/>
    <property type="molecule type" value="Genomic_DNA"/>
</dbReference>
<dbReference type="Proteomes" id="UP000006514">
    <property type="component" value="Unassembled WGS sequence"/>
</dbReference>
<feature type="region of interest" description="Disordered" evidence="1">
    <location>
        <begin position="332"/>
        <end position="363"/>
    </location>
</feature>
<keyword evidence="2" id="KW-1133">Transmembrane helix</keyword>
<dbReference type="AlphaFoldDB" id="J0WTS3"/>
<organism evidence="3 4">
    <name type="scientific">Auricularia subglabra (strain TFB-10046 / SS5)</name>
    <name type="common">White-rot fungus</name>
    <name type="synonym">Auricularia delicata (strain TFB10046)</name>
    <dbReference type="NCBI Taxonomy" id="717982"/>
    <lineage>
        <taxon>Eukaryota</taxon>
        <taxon>Fungi</taxon>
        <taxon>Dikarya</taxon>
        <taxon>Basidiomycota</taxon>
        <taxon>Agaricomycotina</taxon>
        <taxon>Agaricomycetes</taxon>
        <taxon>Auriculariales</taxon>
        <taxon>Auriculariaceae</taxon>
        <taxon>Auricularia</taxon>
    </lineage>
</organism>
<keyword evidence="2" id="KW-0812">Transmembrane</keyword>
<feature type="transmembrane region" description="Helical" evidence="2">
    <location>
        <begin position="367"/>
        <end position="391"/>
    </location>
</feature>
<keyword evidence="2" id="KW-0472">Membrane</keyword>
<name>J0WTS3_AURST</name>
<gene>
    <name evidence="3" type="ORF">AURDEDRAFT_129717</name>
</gene>
<evidence type="ECO:0000313" key="3">
    <source>
        <dbReference type="EMBL" id="EJD36980.1"/>
    </source>
</evidence>
<accession>J0WTS3</accession>
<keyword evidence="4" id="KW-1185">Reference proteome</keyword>